<reference evidence="3 4" key="1">
    <citation type="submission" date="2017-10" db="EMBL/GenBank/DDBJ databases">
        <title>Sequencing the genomes of 1000 actinobacteria strains.</title>
        <authorList>
            <person name="Klenk H.-P."/>
        </authorList>
    </citation>
    <scope>NUCLEOTIDE SEQUENCE [LARGE SCALE GENOMIC DNA]</scope>
    <source>
        <strain evidence="3 4">DSM 46092</strain>
    </source>
</reference>
<dbReference type="EMBL" id="PDJK01000002">
    <property type="protein sequence ID" value="PFG49856.1"/>
    <property type="molecule type" value="Genomic_DNA"/>
</dbReference>
<keyword evidence="4" id="KW-1185">Reference proteome</keyword>
<dbReference type="SUPFAM" id="SSF53067">
    <property type="entry name" value="Actin-like ATPase domain"/>
    <property type="match status" value="2"/>
</dbReference>
<proteinExistence type="inferred from homology"/>
<gene>
    <name evidence="3" type="ORF">ATK36_5044</name>
</gene>
<organism evidence="3 4">
    <name type="scientific">Amycolatopsis sulphurea</name>
    <dbReference type="NCBI Taxonomy" id="76022"/>
    <lineage>
        <taxon>Bacteria</taxon>
        <taxon>Bacillati</taxon>
        <taxon>Actinomycetota</taxon>
        <taxon>Actinomycetes</taxon>
        <taxon>Pseudonocardiales</taxon>
        <taxon>Pseudonocardiaceae</taxon>
        <taxon>Amycolatopsis</taxon>
    </lineage>
</organism>
<dbReference type="Gene3D" id="3.30.420.40">
    <property type="match status" value="2"/>
</dbReference>
<dbReference type="AlphaFoldDB" id="A0A2A9FGG2"/>
<dbReference type="InterPro" id="IPR036390">
    <property type="entry name" value="WH_DNA-bd_sf"/>
</dbReference>
<dbReference type="InterPro" id="IPR000835">
    <property type="entry name" value="HTH_MarR-typ"/>
</dbReference>
<dbReference type="PANTHER" id="PTHR18964:SF149">
    <property type="entry name" value="BIFUNCTIONAL UDP-N-ACETYLGLUCOSAMINE 2-EPIMERASE_N-ACETYLMANNOSAMINE KINASE"/>
    <property type="match status" value="1"/>
</dbReference>
<evidence type="ECO:0000313" key="3">
    <source>
        <dbReference type="EMBL" id="PFG49856.1"/>
    </source>
</evidence>
<accession>A0A2A9FGG2</accession>
<name>A0A2A9FGG2_9PSEU</name>
<dbReference type="Gene3D" id="1.10.10.10">
    <property type="entry name" value="Winged helix-like DNA-binding domain superfamily/Winged helix DNA-binding domain"/>
    <property type="match status" value="1"/>
</dbReference>
<dbReference type="RefSeq" id="WP_098513695.1">
    <property type="nucleotide sequence ID" value="NZ_JBIAKZ010000020.1"/>
</dbReference>
<dbReference type="Pfam" id="PF00480">
    <property type="entry name" value="ROK"/>
    <property type="match status" value="1"/>
</dbReference>
<evidence type="ECO:0000313" key="4">
    <source>
        <dbReference type="Proteomes" id="UP000243542"/>
    </source>
</evidence>
<dbReference type="PANTHER" id="PTHR18964">
    <property type="entry name" value="ROK (REPRESSOR, ORF, KINASE) FAMILY"/>
    <property type="match status" value="1"/>
</dbReference>
<dbReference type="Proteomes" id="UP000243542">
    <property type="component" value="Unassembled WGS sequence"/>
</dbReference>
<dbReference type="InterPro" id="IPR043129">
    <property type="entry name" value="ATPase_NBD"/>
</dbReference>
<evidence type="ECO:0000259" key="2">
    <source>
        <dbReference type="Pfam" id="PF12802"/>
    </source>
</evidence>
<comment type="similarity">
    <text evidence="1">Belongs to the ROK (NagC/XylR) family.</text>
</comment>
<dbReference type="GO" id="GO:0003700">
    <property type="term" value="F:DNA-binding transcription factor activity"/>
    <property type="evidence" value="ECO:0007669"/>
    <property type="project" value="InterPro"/>
</dbReference>
<evidence type="ECO:0000256" key="1">
    <source>
        <dbReference type="ARBA" id="ARBA00006479"/>
    </source>
</evidence>
<dbReference type="Pfam" id="PF12802">
    <property type="entry name" value="MarR_2"/>
    <property type="match status" value="1"/>
</dbReference>
<dbReference type="SUPFAM" id="SSF46785">
    <property type="entry name" value="Winged helix' DNA-binding domain"/>
    <property type="match status" value="1"/>
</dbReference>
<protein>
    <submittedName>
        <fullName evidence="3">Putative NBD/HSP70 family sugar kinase</fullName>
    </submittedName>
</protein>
<keyword evidence="3" id="KW-0808">Transferase</keyword>
<dbReference type="InterPro" id="IPR000600">
    <property type="entry name" value="ROK"/>
</dbReference>
<dbReference type="GO" id="GO:0016301">
    <property type="term" value="F:kinase activity"/>
    <property type="evidence" value="ECO:0007669"/>
    <property type="project" value="UniProtKB-KW"/>
</dbReference>
<dbReference type="InterPro" id="IPR036388">
    <property type="entry name" value="WH-like_DNA-bd_sf"/>
</dbReference>
<comment type="caution">
    <text evidence="3">The sequence shown here is derived from an EMBL/GenBank/DDBJ whole genome shotgun (WGS) entry which is preliminary data.</text>
</comment>
<keyword evidence="3" id="KW-0418">Kinase</keyword>
<sequence length="407" mass="41100">MAATRSGSVDPGRARTANLAALLRALRAGPLSRTQLAARCQLTKATVSGALTELSDRGLVRAAGVLNGGSGRPSRLVELSSDTAYGLALSVEADGFAAVAANLAGEVIAERHENADVASLGLARSMDELAVLAGQVRRHDSPVGVTVSVPGLVDPAAAVLRFAPVLRWRDAEIADLLAARLGLDAEVIIVDNEANLGAIGEAVAGTCAGARELFYLSGGMGVGGGLVVGGTILRGARGFAGEVGHIAVDPSGEQCPCGRAGCLEIKAGLNALLRAAAPPGDPLHDPALGVEGRIGLLRNRVQAGDERALAAVAELGIALGVAVSTVVDVLDPDVVVLGGSFAGLGAWLVEPIRRELAAHTLGPGSICRVEVSTLGIAAPLRGAAHLAVERLFADPALVPLADEEVLE</sequence>
<feature type="domain" description="HTH marR-type" evidence="2">
    <location>
        <begin position="21"/>
        <end position="61"/>
    </location>
</feature>